<evidence type="ECO:0000256" key="1">
    <source>
        <dbReference type="ARBA" id="ARBA00000968"/>
    </source>
</evidence>
<dbReference type="RefSeq" id="WP_003014040.1">
    <property type="nucleotide sequence ID" value="NZ_CP009693.1"/>
</dbReference>
<dbReference type="InterPro" id="IPR026017">
    <property type="entry name" value="Lumazine-bd_dom"/>
</dbReference>
<comment type="catalytic activity">
    <reaction evidence="1">
        <text>2 6,7-dimethyl-8-(1-D-ribityl)lumazine + H(+) = 5-amino-6-(D-ribitylamino)uracil + riboflavin</text>
        <dbReference type="Rhea" id="RHEA:20772"/>
        <dbReference type="ChEBI" id="CHEBI:15378"/>
        <dbReference type="ChEBI" id="CHEBI:15934"/>
        <dbReference type="ChEBI" id="CHEBI:57986"/>
        <dbReference type="ChEBI" id="CHEBI:58201"/>
        <dbReference type="EC" id="2.5.1.9"/>
    </reaction>
</comment>
<accession>A0A0B3VQZ9</accession>
<evidence type="ECO:0000256" key="2">
    <source>
        <dbReference type="ARBA" id="ARBA00002803"/>
    </source>
</evidence>
<dbReference type="GO" id="GO:0009231">
    <property type="term" value="P:riboflavin biosynthetic process"/>
    <property type="evidence" value="ECO:0007669"/>
    <property type="project" value="UniProtKB-KW"/>
</dbReference>
<evidence type="ECO:0000256" key="5">
    <source>
        <dbReference type="ARBA" id="ARBA00013950"/>
    </source>
</evidence>
<dbReference type="KEGG" id="ftv:CH67_333"/>
<dbReference type="SUPFAM" id="SSF63380">
    <property type="entry name" value="Riboflavin synthase domain-like"/>
    <property type="match status" value="2"/>
</dbReference>
<name>A0A0B3VQZ9_FRATU</name>
<feature type="domain" description="Lumazine-binding" evidence="11">
    <location>
        <begin position="1"/>
        <end position="97"/>
    </location>
</feature>
<proteinExistence type="predicted"/>
<keyword evidence="7 12" id="KW-0808">Transferase</keyword>
<dbReference type="KEGG" id="ftz:CH68_70"/>
<dbReference type="NCBIfam" id="NF006767">
    <property type="entry name" value="PRK09289.1"/>
    <property type="match status" value="1"/>
</dbReference>
<evidence type="ECO:0000256" key="4">
    <source>
        <dbReference type="ARBA" id="ARBA00012827"/>
    </source>
</evidence>
<dbReference type="PROSITE" id="PS51177">
    <property type="entry name" value="LUMAZINE_BIND"/>
    <property type="match status" value="2"/>
</dbReference>
<dbReference type="PIRSF" id="PIRSF000498">
    <property type="entry name" value="Riboflavin_syn_A"/>
    <property type="match status" value="1"/>
</dbReference>
<dbReference type="GO" id="GO:0004746">
    <property type="term" value="F:riboflavin synthase activity"/>
    <property type="evidence" value="ECO:0007669"/>
    <property type="project" value="UniProtKB-UniRule"/>
</dbReference>
<evidence type="ECO:0000313" key="13">
    <source>
        <dbReference type="EMBL" id="NDS68571.1"/>
    </source>
</evidence>
<evidence type="ECO:0000259" key="11">
    <source>
        <dbReference type="PROSITE" id="PS51177"/>
    </source>
</evidence>
<feature type="domain" description="Lumazine-binding" evidence="11">
    <location>
        <begin position="98"/>
        <end position="194"/>
    </location>
</feature>
<dbReference type="Gene3D" id="2.40.30.20">
    <property type="match status" value="2"/>
</dbReference>
<protein>
    <recommendedName>
        <fullName evidence="5 9">Riboflavin synthase</fullName>
        <ecNumber evidence="4 9">2.5.1.9</ecNumber>
    </recommendedName>
</protein>
<dbReference type="InterPro" id="IPR001783">
    <property type="entry name" value="Lumazine-bd"/>
</dbReference>
<keyword evidence="8" id="KW-0677">Repeat</keyword>
<dbReference type="NCBIfam" id="TIGR00187">
    <property type="entry name" value="ribE"/>
    <property type="match status" value="1"/>
</dbReference>
<dbReference type="NCBIfam" id="NF009566">
    <property type="entry name" value="PRK13020.1"/>
    <property type="match status" value="1"/>
</dbReference>
<dbReference type="PANTHER" id="PTHR21098">
    <property type="entry name" value="RIBOFLAVIN SYNTHASE ALPHA CHAIN"/>
    <property type="match status" value="1"/>
</dbReference>
<gene>
    <name evidence="13" type="ORF">FWI86_05885</name>
    <name evidence="12" type="ORF">FWJ04_04860</name>
</gene>
<sequence length="201" mass="22197">MFSGIVQQLGTIKKITTKDSLKTFCIKFDNSLQCSIGDSVAINGTCLTVTKLDKQNLTANFDAVPETLKKTNLDTLKENQLVNIELAMRYGDHIGGHMVQGHIDEPGQIKSIQNVGGAWLIEISASREFLKYLIKKGFVTIDGMSITVINVLKDSFTVTLIPHTIEVTIAKNYSNGSMVNLEADATGKYIYKYIQGFKENV</sequence>
<evidence type="ECO:0000256" key="8">
    <source>
        <dbReference type="ARBA" id="ARBA00022737"/>
    </source>
</evidence>
<evidence type="ECO:0000256" key="3">
    <source>
        <dbReference type="ARBA" id="ARBA00004887"/>
    </source>
</evidence>
<dbReference type="CDD" id="cd00402">
    <property type="entry name" value="Riboflavin_synthase_like"/>
    <property type="match status" value="1"/>
</dbReference>
<evidence type="ECO:0000313" key="12">
    <source>
        <dbReference type="EMBL" id="NDR88991.1"/>
    </source>
</evidence>
<keyword evidence="6" id="KW-0686">Riboflavin biosynthesis</keyword>
<dbReference type="EMBL" id="JAAGKH010000030">
    <property type="protein sequence ID" value="NDR88991.1"/>
    <property type="molecule type" value="Genomic_DNA"/>
</dbReference>
<evidence type="ECO:0000256" key="9">
    <source>
        <dbReference type="NCBIfam" id="TIGR00187"/>
    </source>
</evidence>
<dbReference type="InterPro" id="IPR017938">
    <property type="entry name" value="Riboflavin_synthase-like_b-brl"/>
</dbReference>
<dbReference type="FunFam" id="2.40.30.20:FF:000004">
    <property type="entry name" value="Riboflavin synthase, alpha subunit"/>
    <property type="match status" value="1"/>
</dbReference>
<dbReference type="HOGENOM" id="CLU_034388_2_0_6"/>
<dbReference type="OMA" id="IGGHAMS"/>
<dbReference type="KEGG" id="ftc:DA46_660"/>
<comment type="caution">
    <text evidence="12">The sequence shown here is derived from an EMBL/GenBank/DDBJ whole genome shotgun (WGS) entry which is preliminary data.</text>
</comment>
<evidence type="ECO:0000256" key="10">
    <source>
        <dbReference type="PROSITE-ProRule" id="PRU00524"/>
    </source>
</evidence>
<dbReference type="EC" id="2.5.1.9" evidence="4 9"/>
<reference evidence="12" key="2">
    <citation type="submission" date="2020-02" db="EMBL/GenBank/DDBJ databases">
        <title>Using affinity propagation clustering for identifying bacterial clades and subclades with whole-genome sequences of Francisella tularensis.</title>
        <authorList>
            <person name="Homeier-Bachmann T."/>
            <person name="Abdel-Glil M.Y."/>
            <person name="Hackbart A."/>
            <person name="Hotzel H."/>
            <person name="Tomaso H."/>
        </authorList>
    </citation>
    <scope>NUCLEOTIDE SEQUENCE</scope>
    <source>
        <strain evidence="13">15T0085</strain>
        <strain evidence="12">17T1429</strain>
    </source>
</reference>
<comment type="pathway">
    <text evidence="3">Cofactor biosynthesis; riboflavin biosynthesis; riboflavin from 2-hydroxy-3-oxobutyl phosphate and 5-amino-6-(D-ribitylamino)uracil: step 2/2.</text>
</comment>
<dbReference type="AlphaFoldDB" id="A0A0B3VQZ9"/>
<evidence type="ECO:0000256" key="6">
    <source>
        <dbReference type="ARBA" id="ARBA00022619"/>
    </source>
</evidence>
<dbReference type="EMBL" id="JAAGJP010000036">
    <property type="protein sequence ID" value="NDS68571.1"/>
    <property type="molecule type" value="Genomic_DNA"/>
</dbReference>
<feature type="repeat" description="Lumazine-binding" evidence="10">
    <location>
        <begin position="1"/>
        <end position="97"/>
    </location>
</feature>
<comment type="function">
    <text evidence="2">Catalyzes the dismutation of two molecules of 6,7-dimethyl-8-ribityllumazine, resulting in the formation of riboflavin and 5-amino-6-(D-ribitylamino)uracil.</text>
</comment>
<dbReference type="PANTHER" id="PTHR21098:SF12">
    <property type="entry name" value="RIBOFLAVIN SYNTHASE"/>
    <property type="match status" value="1"/>
</dbReference>
<reference evidence="12" key="1">
    <citation type="submission" date="2019-08" db="EMBL/GenBank/DDBJ databases">
        <authorList>
            <person name="Busch A."/>
        </authorList>
    </citation>
    <scope>NUCLEOTIDE SEQUENCE</scope>
    <source>
        <strain evidence="13">15T0085</strain>
        <strain evidence="12">17T1429</strain>
    </source>
</reference>
<feature type="repeat" description="Lumazine-binding" evidence="10">
    <location>
        <begin position="98"/>
        <end position="194"/>
    </location>
</feature>
<dbReference type="eggNOG" id="COG0307">
    <property type="taxonomic scope" value="Bacteria"/>
</dbReference>
<dbReference type="InterPro" id="IPR023366">
    <property type="entry name" value="ATP_synth_asu-like_sf"/>
</dbReference>
<evidence type="ECO:0000256" key="7">
    <source>
        <dbReference type="ARBA" id="ARBA00022679"/>
    </source>
</evidence>
<dbReference type="Pfam" id="PF00677">
    <property type="entry name" value="Lum_binding"/>
    <property type="match status" value="2"/>
</dbReference>
<organism evidence="12">
    <name type="scientific">Francisella tularensis subsp. holarctica</name>
    <dbReference type="NCBI Taxonomy" id="119857"/>
    <lineage>
        <taxon>Bacteria</taxon>
        <taxon>Pseudomonadati</taxon>
        <taxon>Pseudomonadota</taxon>
        <taxon>Gammaproteobacteria</taxon>
        <taxon>Thiotrichales</taxon>
        <taxon>Francisellaceae</taxon>
        <taxon>Francisella</taxon>
    </lineage>
</organism>